<proteinExistence type="predicted"/>
<reference evidence="2" key="1">
    <citation type="submission" date="2020-12" db="EMBL/GenBank/DDBJ databases">
        <title>Vagococcus allomyrinae sp. nov. and Enterococcus lavae sp. nov., isolated from the larvae of Allomyrina dichotoma.</title>
        <authorList>
            <person name="Lee S.D."/>
        </authorList>
    </citation>
    <scope>NUCLEOTIDE SEQUENCE</scope>
    <source>
        <strain evidence="2">BWB3-3</strain>
    </source>
</reference>
<feature type="transmembrane region" description="Helical" evidence="1">
    <location>
        <begin position="49"/>
        <end position="75"/>
    </location>
</feature>
<dbReference type="AlphaFoldDB" id="A0A940PFP8"/>
<feature type="transmembrane region" description="Helical" evidence="1">
    <location>
        <begin position="21"/>
        <end position="37"/>
    </location>
</feature>
<evidence type="ECO:0000313" key="3">
    <source>
        <dbReference type="Proteomes" id="UP000674938"/>
    </source>
</evidence>
<keyword evidence="3" id="KW-1185">Reference proteome</keyword>
<sequence length="177" mass="20174">MKLAEEVNLLENPRIIMRLNVASLAVCIGIFVSYWLLDVSIRFEFSLLGFVIFILVMMLSFALHEVIHGLFFWLFNKQQKVKYGYKNGMLYATSPGSFYTKKAFLIIALGPFIGLTLLYLAIGLVYPSVAYQLFAIHTAGCVGDFYYVYLLAKKPKKVWVEDTEVGISFYYQTEGGQ</sequence>
<gene>
    <name evidence="2" type="ORF">I6N95_23705</name>
</gene>
<evidence type="ECO:0000256" key="1">
    <source>
        <dbReference type="SAM" id="Phobius"/>
    </source>
</evidence>
<dbReference type="RefSeq" id="WP_209532070.1">
    <property type="nucleotide sequence ID" value="NZ_JAEEGA010000021.1"/>
</dbReference>
<accession>A0A940PFP8</accession>
<protein>
    <submittedName>
        <fullName evidence="2">DUF3267 domain-containing protein</fullName>
    </submittedName>
</protein>
<organism evidence="2 3">
    <name type="scientific">Vagococcus allomyrinae</name>
    <dbReference type="NCBI Taxonomy" id="2794353"/>
    <lineage>
        <taxon>Bacteria</taxon>
        <taxon>Bacillati</taxon>
        <taxon>Bacillota</taxon>
        <taxon>Bacilli</taxon>
        <taxon>Lactobacillales</taxon>
        <taxon>Enterococcaceae</taxon>
        <taxon>Vagococcus</taxon>
    </lineage>
</organism>
<name>A0A940PFP8_9ENTE</name>
<keyword evidence="1" id="KW-1133">Transmembrane helix</keyword>
<comment type="caution">
    <text evidence="2">The sequence shown here is derived from an EMBL/GenBank/DDBJ whole genome shotgun (WGS) entry which is preliminary data.</text>
</comment>
<keyword evidence="1" id="KW-0472">Membrane</keyword>
<keyword evidence="1" id="KW-0812">Transmembrane</keyword>
<dbReference type="InterPro" id="IPR021683">
    <property type="entry name" value="DUF3267"/>
</dbReference>
<evidence type="ECO:0000313" key="2">
    <source>
        <dbReference type="EMBL" id="MBP1044020.1"/>
    </source>
</evidence>
<dbReference type="EMBL" id="JAEEGA010000021">
    <property type="protein sequence ID" value="MBP1044020.1"/>
    <property type="molecule type" value="Genomic_DNA"/>
</dbReference>
<feature type="transmembrane region" description="Helical" evidence="1">
    <location>
        <begin position="103"/>
        <end position="122"/>
    </location>
</feature>
<dbReference type="Proteomes" id="UP000674938">
    <property type="component" value="Unassembled WGS sequence"/>
</dbReference>
<feature type="transmembrane region" description="Helical" evidence="1">
    <location>
        <begin position="128"/>
        <end position="149"/>
    </location>
</feature>
<dbReference type="Pfam" id="PF11667">
    <property type="entry name" value="DUF3267"/>
    <property type="match status" value="1"/>
</dbReference>